<keyword evidence="5" id="KW-1185">Reference proteome</keyword>
<dbReference type="Pfam" id="PF13637">
    <property type="entry name" value="Ank_4"/>
    <property type="match status" value="1"/>
</dbReference>
<feature type="repeat" description="ANK" evidence="3">
    <location>
        <begin position="110"/>
        <end position="142"/>
    </location>
</feature>
<protein>
    <recommendedName>
        <fullName evidence="6">F-box domain-containing protein</fullName>
    </recommendedName>
</protein>
<evidence type="ECO:0000256" key="2">
    <source>
        <dbReference type="ARBA" id="ARBA00023043"/>
    </source>
</evidence>
<feature type="repeat" description="ANK" evidence="3">
    <location>
        <begin position="286"/>
        <end position="314"/>
    </location>
</feature>
<dbReference type="InterPro" id="IPR002110">
    <property type="entry name" value="Ankyrin_rpt"/>
</dbReference>
<evidence type="ECO:0000313" key="5">
    <source>
        <dbReference type="Proteomes" id="UP001147752"/>
    </source>
</evidence>
<reference evidence="4" key="2">
    <citation type="journal article" date="2023" name="IMA Fungus">
        <title>Comparative genomic study of the Penicillium genus elucidates a diverse pangenome and 15 lateral gene transfer events.</title>
        <authorList>
            <person name="Petersen C."/>
            <person name="Sorensen T."/>
            <person name="Nielsen M.R."/>
            <person name="Sondergaard T.E."/>
            <person name="Sorensen J.L."/>
            <person name="Fitzpatrick D.A."/>
            <person name="Frisvad J.C."/>
            <person name="Nielsen K.L."/>
        </authorList>
    </citation>
    <scope>NUCLEOTIDE SEQUENCE</scope>
    <source>
        <strain evidence="4">IBT 3081</strain>
    </source>
</reference>
<dbReference type="PANTHER" id="PTHR24126:SF14">
    <property type="entry name" value="ANK_REP_REGION DOMAIN-CONTAINING PROTEIN"/>
    <property type="match status" value="1"/>
</dbReference>
<comment type="caution">
    <text evidence="4">The sequence shown here is derived from an EMBL/GenBank/DDBJ whole genome shotgun (WGS) entry which is preliminary data.</text>
</comment>
<accession>A0A9W9SV80</accession>
<gene>
    <name evidence="4" type="ORF">N7517_003203</name>
</gene>
<dbReference type="SUPFAM" id="SSF48403">
    <property type="entry name" value="Ankyrin repeat"/>
    <property type="match status" value="1"/>
</dbReference>
<evidence type="ECO:0000313" key="4">
    <source>
        <dbReference type="EMBL" id="KAJ5385292.1"/>
    </source>
</evidence>
<evidence type="ECO:0008006" key="6">
    <source>
        <dbReference type="Google" id="ProtNLM"/>
    </source>
</evidence>
<organism evidence="4 5">
    <name type="scientific">Penicillium concentricum</name>
    <dbReference type="NCBI Taxonomy" id="293559"/>
    <lineage>
        <taxon>Eukaryota</taxon>
        <taxon>Fungi</taxon>
        <taxon>Dikarya</taxon>
        <taxon>Ascomycota</taxon>
        <taxon>Pezizomycotina</taxon>
        <taxon>Eurotiomycetes</taxon>
        <taxon>Eurotiomycetidae</taxon>
        <taxon>Eurotiales</taxon>
        <taxon>Aspergillaceae</taxon>
        <taxon>Penicillium</taxon>
    </lineage>
</organism>
<proteinExistence type="predicted"/>
<dbReference type="OrthoDB" id="4772757at2759"/>
<feature type="repeat" description="ANK" evidence="3">
    <location>
        <begin position="77"/>
        <end position="109"/>
    </location>
</feature>
<feature type="repeat" description="ANK" evidence="3">
    <location>
        <begin position="249"/>
        <end position="285"/>
    </location>
</feature>
<sequence length="335" mass="37095">MSFVSPSNELIIAILAELEVEDVISVLETHPDLYQLCFQCICHRDLNLRPYCESGNIFRVRLLLKAGARADRCSSYHSGLALSDAAANGHEEVVQLLLDHGARMDLDLNYDCRPLRVAAKKGYFTIVRLMLDYGVDVNNTSICGFTALDETIKFKGNYSNYEESPWEVRGLCLHRNRQTPFSYYETLKVLLESGADIAKLLLDHGADVNARNRKGRTPLHLAASSPTQGEILTGMYLSYKANINAADDDGFTPLHLAVSNPASVANTQVIEQLLMFGADVNAGISMGYTPLHSAVDNCAVANEVVELLFRYGADKLDTPLKMARERVGNVSPWRH</sequence>
<dbReference type="PROSITE" id="PS50297">
    <property type="entry name" value="ANK_REP_REGION"/>
    <property type="match status" value="5"/>
</dbReference>
<dbReference type="Gene3D" id="1.25.40.20">
    <property type="entry name" value="Ankyrin repeat-containing domain"/>
    <property type="match status" value="3"/>
</dbReference>
<reference evidence="4" key="1">
    <citation type="submission" date="2022-12" db="EMBL/GenBank/DDBJ databases">
        <authorList>
            <person name="Petersen C."/>
        </authorList>
    </citation>
    <scope>NUCLEOTIDE SEQUENCE</scope>
    <source>
        <strain evidence="4">IBT 3081</strain>
    </source>
</reference>
<dbReference type="Pfam" id="PF12796">
    <property type="entry name" value="Ank_2"/>
    <property type="match status" value="2"/>
</dbReference>
<dbReference type="InterPro" id="IPR036770">
    <property type="entry name" value="Ankyrin_rpt-contain_sf"/>
</dbReference>
<dbReference type="RefSeq" id="XP_056585068.1">
    <property type="nucleotide sequence ID" value="XM_056720933.1"/>
</dbReference>
<dbReference type="SMART" id="SM00248">
    <property type="entry name" value="ANK"/>
    <property type="match status" value="6"/>
</dbReference>
<name>A0A9W9SV80_9EURO</name>
<dbReference type="PRINTS" id="PR01415">
    <property type="entry name" value="ANKYRIN"/>
</dbReference>
<evidence type="ECO:0000256" key="1">
    <source>
        <dbReference type="ARBA" id="ARBA00022737"/>
    </source>
</evidence>
<dbReference type="GeneID" id="81460116"/>
<evidence type="ECO:0000256" key="3">
    <source>
        <dbReference type="PROSITE-ProRule" id="PRU00023"/>
    </source>
</evidence>
<keyword evidence="1" id="KW-0677">Repeat</keyword>
<dbReference type="PROSITE" id="PS50088">
    <property type="entry name" value="ANK_REPEAT"/>
    <property type="match status" value="5"/>
</dbReference>
<dbReference type="PANTHER" id="PTHR24126">
    <property type="entry name" value="ANKYRIN REPEAT, PH AND SEC7 DOMAIN CONTAINING PROTEIN SECG-RELATED"/>
    <property type="match status" value="1"/>
</dbReference>
<dbReference type="Proteomes" id="UP001147752">
    <property type="component" value="Unassembled WGS sequence"/>
</dbReference>
<dbReference type="EMBL" id="JAPZBT010000001">
    <property type="protein sequence ID" value="KAJ5385292.1"/>
    <property type="molecule type" value="Genomic_DNA"/>
</dbReference>
<keyword evidence="2 3" id="KW-0040">ANK repeat</keyword>
<feature type="repeat" description="ANK" evidence="3">
    <location>
        <begin position="214"/>
        <end position="248"/>
    </location>
</feature>
<dbReference type="AlphaFoldDB" id="A0A9W9SV80"/>